<evidence type="ECO:0000256" key="4">
    <source>
        <dbReference type="ARBA" id="ARBA00023157"/>
    </source>
</evidence>
<dbReference type="Pfam" id="PF10203">
    <property type="entry name" value="Pet191_N"/>
    <property type="match status" value="1"/>
</dbReference>
<comment type="caution">
    <text evidence="5">The sequence shown here is derived from an EMBL/GenBank/DDBJ whole genome shotgun (WGS) entry which is preliminary data.</text>
</comment>
<evidence type="ECO:0000256" key="3">
    <source>
        <dbReference type="ARBA" id="ARBA00021904"/>
    </source>
</evidence>
<name>A0A8S9ZM93_9BILA</name>
<sequence length="91" mass="10392">MNNNSIGDASLEEAQAAEQIKSGFACDSLRQQTKMCIAESECIQLKNRKARECVEDGDIPYKCQQLMYILSECRRNSIDPRARFRGRRGDM</sequence>
<comment type="similarity">
    <text evidence="2">Belongs to the PET191 family.</text>
</comment>
<keyword evidence="6" id="KW-1185">Reference proteome</keyword>
<gene>
    <name evidence="5" type="ORF">Mgra_00006017</name>
</gene>
<evidence type="ECO:0000313" key="6">
    <source>
        <dbReference type="Proteomes" id="UP000605970"/>
    </source>
</evidence>
<dbReference type="GO" id="GO:0005739">
    <property type="term" value="C:mitochondrion"/>
    <property type="evidence" value="ECO:0007669"/>
    <property type="project" value="TreeGrafter"/>
</dbReference>
<accession>A0A8S9ZM93</accession>
<evidence type="ECO:0000256" key="1">
    <source>
        <dbReference type="ARBA" id="ARBA00003186"/>
    </source>
</evidence>
<dbReference type="PANTHER" id="PTHR28627:SF1">
    <property type="entry name" value="CYTOCHROME C OXIDASE ASSEMBLY FACTOR 5"/>
    <property type="match status" value="1"/>
</dbReference>
<dbReference type="EMBL" id="JABEBT010000055">
    <property type="protein sequence ID" value="KAF7634569.1"/>
    <property type="molecule type" value="Genomic_DNA"/>
</dbReference>
<protein>
    <recommendedName>
        <fullName evidence="3">Cytochrome c oxidase assembly factor 5</fullName>
    </recommendedName>
</protein>
<dbReference type="OrthoDB" id="282149at2759"/>
<organism evidence="5 6">
    <name type="scientific">Meloidogyne graminicola</name>
    <dbReference type="NCBI Taxonomy" id="189291"/>
    <lineage>
        <taxon>Eukaryota</taxon>
        <taxon>Metazoa</taxon>
        <taxon>Ecdysozoa</taxon>
        <taxon>Nematoda</taxon>
        <taxon>Chromadorea</taxon>
        <taxon>Rhabditida</taxon>
        <taxon>Tylenchina</taxon>
        <taxon>Tylenchomorpha</taxon>
        <taxon>Tylenchoidea</taxon>
        <taxon>Meloidogynidae</taxon>
        <taxon>Meloidogyninae</taxon>
        <taxon>Meloidogyne</taxon>
    </lineage>
</organism>
<dbReference type="InterPro" id="IPR018793">
    <property type="entry name" value="Cyt_c_oxidase_assmbl_Pet191"/>
</dbReference>
<reference evidence="5" key="1">
    <citation type="journal article" date="2020" name="Ecol. Evol.">
        <title>Genome structure and content of the rice root-knot nematode (Meloidogyne graminicola).</title>
        <authorList>
            <person name="Phan N.T."/>
            <person name="Danchin E.G.J."/>
            <person name="Klopp C."/>
            <person name="Perfus-Barbeoch L."/>
            <person name="Kozlowski D.K."/>
            <person name="Koutsovoulos G.D."/>
            <person name="Lopez-Roques C."/>
            <person name="Bouchez O."/>
            <person name="Zahm M."/>
            <person name="Besnard G."/>
            <person name="Bellafiore S."/>
        </authorList>
    </citation>
    <scope>NUCLEOTIDE SEQUENCE</scope>
    <source>
        <strain evidence="5">VN-18</strain>
    </source>
</reference>
<dbReference type="Proteomes" id="UP000605970">
    <property type="component" value="Unassembled WGS sequence"/>
</dbReference>
<evidence type="ECO:0000313" key="5">
    <source>
        <dbReference type="EMBL" id="KAF7634569.1"/>
    </source>
</evidence>
<comment type="function">
    <text evidence="1">Involved in an early step of the mitochondrial complex IV assembly process.</text>
</comment>
<dbReference type="PANTHER" id="PTHR28627">
    <property type="entry name" value="CYTOCHROME C OXIDASE ASSEMBLY FACTOR 5"/>
    <property type="match status" value="1"/>
</dbReference>
<proteinExistence type="inferred from homology"/>
<evidence type="ECO:0000256" key="2">
    <source>
        <dbReference type="ARBA" id="ARBA00007785"/>
    </source>
</evidence>
<dbReference type="AlphaFoldDB" id="A0A8S9ZM93"/>
<dbReference type="GO" id="GO:0033617">
    <property type="term" value="P:mitochondrial respiratory chain complex IV assembly"/>
    <property type="evidence" value="ECO:0007669"/>
    <property type="project" value="TreeGrafter"/>
</dbReference>
<keyword evidence="4" id="KW-1015">Disulfide bond</keyword>